<dbReference type="InterPro" id="IPR006504">
    <property type="entry name" value="Tscrpt_reg_Spx/MgsR"/>
</dbReference>
<dbReference type="PANTHER" id="PTHR30041">
    <property type="entry name" value="ARSENATE REDUCTASE"/>
    <property type="match status" value="1"/>
</dbReference>
<sequence length="116" mass="13264">MTTVVYGIKNCDTIKKAVKWLEQEGKAFTFHDYRKDGIDQDMLKQFVEALGWEALVNKRGTTFRALSDEQKNNLDETNAIALMLVQPAMIKRPLLAYGGSYYLGFKPAEYESIFSE</sequence>
<organism evidence="3 4">
    <name type="scientific">Enterovibrio qingdaonensis</name>
    <dbReference type="NCBI Taxonomy" id="2899818"/>
    <lineage>
        <taxon>Bacteria</taxon>
        <taxon>Pseudomonadati</taxon>
        <taxon>Pseudomonadota</taxon>
        <taxon>Gammaproteobacteria</taxon>
        <taxon>Vibrionales</taxon>
        <taxon>Vibrionaceae</taxon>
        <taxon>Enterovibrio</taxon>
    </lineage>
</organism>
<proteinExistence type="inferred from homology"/>
<evidence type="ECO:0000313" key="3">
    <source>
        <dbReference type="EMBL" id="MDD1784158.1"/>
    </source>
</evidence>
<dbReference type="EMBL" id="JAJUBB010000030">
    <property type="protein sequence ID" value="MDD1784158.1"/>
    <property type="molecule type" value="Genomic_DNA"/>
</dbReference>
<dbReference type="Pfam" id="PF03960">
    <property type="entry name" value="ArsC"/>
    <property type="match status" value="1"/>
</dbReference>
<gene>
    <name evidence="3" type="ORF">LRP49_23570</name>
</gene>
<comment type="caution">
    <text evidence="3">The sequence shown here is derived from an EMBL/GenBank/DDBJ whole genome shotgun (WGS) entry which is preliminary data.</text>
</comment>
<dbReference type="Gene3D" id="3.40.30.10">
    <property type="entry name" value="Glutaredoxin"/>
    <property type="match status" value="1"/>
</dbReference>
<dbReference type="CDD" id="cd03035">
    <property type="entry name" value="ArsC_Yffb"/>
    <property type="match status" value="1"/>
</dbReference>
<dbReference type="NCBIfam" id="TIGR01617">
    <property type="entry name" value="arsC_related"/>
    <property type="match status" value="1"/>
</dbReference>
<dbReference type="RefSeq" id="WP_274145901.1">
    <property type="nucleotide sequence ID" value="NZ_JAJUBB010000030.1"/>
</dbReference>
<dbReference type="InterPro" id="IPR006660">
    <property type="entry name" value="Arsenate_reductase-like"/>
</dbReference>
<evidence type="ECO:0000256" key="1">
    <source>
        <dbReference type="ARBA" id="ARBA00007198"/>
    </source>
</evidence>
<dbReference type="PROSITE" id="PS51353">
    <property type="entry name" value="ARSC"/>
    <property type="match status" value="1"/>
</dbReference>
<keyword evidence="4" id="KW-1185">Reference proteome</keyword>
<dbReference type="Proteomes" id="UP001149821">
    <property type="component" value="Unassembled WGS sequence"/>
</dbReference>
<accession>A0ABT5QTX3</accession>
<comment type="similarity">
    <text evidence="1 2">Belongs to the ArsC family.</text>
</comment>
<evidence type="ECO:0000313" key="4">
    <source>
        <dbReference type="Proteomes" id="UP001149821"/>
    </source>
</evidence>
<dbReference type="PANTHER" id="PTHR30041:SF8">
    <property type="entry name" value="PROTEIN YFFB"/>
    <property type="match status" value="1"/>
</dbReference>
<dbReference type="SUPFAM" id="SSF52833">
    <property type="entry name" value="Thioredoxin-like"/>
    <property type="match status" value="1"/>
</dbReference>
<name>A0ABT5QTX3_9GAMM</name>
<evidence type="ECO:0000256" key="2">
    <source>
        <dbReference type="PROSITE-ProRule" id="PRU01282"/>
    </source>
</evidence>
<protein>
    <submittedName>
        <fullName evidence="3">ArsC family reductase</fullName>
    </submittedName>
</protein>
<reference evidence="3" key="1">
    <citation type="submission" date="2021-12" db="EMBL/GenBank/DDBJ databases">
        <title>Enterovibrio ZSDZ35 sp. nov. and Enterovibrio ZSDZ42 sp. nov., isolated from coastal seawater in Qingdao.</title>
        <authorList>
            <person name="Zhang P."/>
        </authorList>
    </citation>
    <scope>NUCLEOTIDE SEQUENCE</scope>
    <source>
        <strain evidence="3">ZSDZ35</strain>
    </source>
</reference>
<dbReference type="NCBIfam" id="NF008107">
    <property type="entry name" value="PRK10853.1"/>
    <property type="match status" value="1"/>
</dbReference>
<dbReference type="InterPro" id="IPR036249">
    <property type="entry name" value="Thioredoxin-like_sf"/>
</dbReference>